<evidence type="ECO:0000256" key="6">
    <source>
        <dbReference type="ARBA" id="ARBA00023136"/>
    </source>
</evidence>
<evidence type="ECO:0000259" key="8">
    <source>
        <dbReference type="Pfam" id="PF25147"/>
    </source>
</evidence>
<dbReference type="AlphaFoldDB" id="A0A8S1U820"/>
<evidence type="ECO:0000256" key="3">
    <source>
        <dbReference type="ARBA" id="ARBA00022729"/>
    </source>
</evidence>
<feature type="transmembrane region" description="Helical" evidence="7">
    <location>
        <begin position="494"/>
        <end position="514"/>
    </location>
</feature>
<dbReference type="Pfam" id="PF25147">
    <property type="entry name" value="Ribophorin_II_C"/>
    <property type="match status" value="1"/>
</dbReference>
<feature type="domain" description="Ribophorin II C-terminal" evidence="8">
    <location>
        <begin position="487"/>
        <end position="584"/>
    </location>
</feature>
<feature type="transmembrane region" description="Helical" evidence="7">
    <location>
        <begin position="534"/>
        <end position="556"/>
    </location>
</feature>
<comment type="caution">
    <text evidence="9">The sequence shown here is derived from an EMBL/GenBank/DDBJ whole genome shotgun (WGS) entry which is preliminary data.</text>
</comment>
<comment type="subcellular location">
    <subcellularLocation>
        <location evidence="1">Endoplasmic reticulum membrane</location>
        <topology evidence="1">Multi-pass membrane protein</topology>
    </subcellularLocation>
</comment>
<dbReference type="InterPro" id="IPR056790">
    <property type="entry name" value="Ribophorin_II_C"/>
</dbReference>
<dbReference type="EMBL" id="CAJJDP010000036">
    <property type="protein sequence ID" value="CAD8158856.1"/>
    <property type="molecule type" value="Genomic_DNA"/>
</dbReference>
<evidence type="ECO:0000256" key="7">
    <source>
        <dbReference type="SAM" id="Phobius"/>
    </source>
</evidence>
<dbReference type="GO" id="GO:0008250">
    <property type="term" value="C:oligosaccharyltransferase complex"/>
    <property type="evidence" value="ECO:0007669"/>
    <property type="project" value="InterPro"/>
</dbReference>
<keyword evidence="10" id="KW-1185">Reference proteome</keyword>
<evidence type="ECO:0000256" key="1">
    <source>
        <dbReference type="ARBA" id="ARBA00004477"/>
    </source>
</evidence>
<evidence type="ECO:0000256" key="4">
    <source>
        <dbReference type="ARBA" id="ARBA00022824"/>
    </source>
</evidence>
<keyword evidence="5 7" id="KW-1133">Transmembrane helix</keyword>
<keyword evidence="3" id="KW-0732">Signal</keyword>
<proteinExistence type="predicted"/>
<dbReference type="PANTHER" id="PTHR12640">
    <property type="entry name" value="RIBOPHORIN II"/>
    <property type="match status" value="1"/>
</dbReference>
<evidence type="ECO:0000313" key="10">
    <source>
        <dbReference type="Proteomes" id="UP000683925"/>
    </source>
</evidence>
<dbReference type="OrthoDB" id="432292at2759"/>
<protein>
    <recommendedName>
        <fullName evidence="8">Ribophorin II C-terminal domain-containing protein</fullName>
    </recommendedName>
</protein>
<dbReference type="OMA" id="IFQDYYL"/>
<reference evidence="9" key="1">
    <citation type="submission" date="2021-01" db="EMBL/GenBank/DDBJ databases">
        <authorList>
            <consortium name="Genoscope - CEA"/>
            <person name="William W."/>
        </authorList>
    </citation>
    <scope>NUCLEOTIDE SEQUENCE</scope>
</reference>
<dbReference type="InterPro" id="IPR008814">
    <property type="entry name" value="Swp1"/>
</dbReference>
<name>A0A8S1U820_PAROT</name>
<accession>A0A8S1U820</accession>
<organism evidence="9 10">
    <name type="scientific">Paramecium octaurelia</name>
    <dbReference type="NCBI Taxonomy" id="43137"/>
    <lineage>
        <taxon>Eukaryota</taxon>
        <taxon>Sar</taxon>
        <taxon>Alveolata</taxon>
        <taxon>Ciliophora</taxon>
        <taxon>Intramacronucleata</taxon>
        <taxon>Oligohymenophorea</taxon>
        <taxon>Peniculida</taxon>
        <taxon>Parameciidae</taxon>
        <taxon>Paramecium</taxon>
    </lineage>
</organism>
<keyword evidence="2 7" id="KW-0812">Transmembrane</keyword>
<gene>
    <name evidence="9" type="ORF">POCTA_138.1.T0360066</name>
</gene>
<evidence type="ECO:0000256" key="5">
    <source>
        <dbReference type="ARBA" id="ARBA00022989"/>
    </source>
</evidence>
<dbReference type="PANTHER" id="PTHR12640:SF0">
    <property type="entry name" value="DOLICHYL-DIPHOSPHOOLIGOSACCHARIDE--PROTEIN GLYCOSYLTRANSFERASE SUBUNIT 2"/>
    <property type="match status" value="1"/>
</dbReference>
<keyword evidence="6 7" id="KW-0472">Membrane</keyword>
<dbReference type="Proteomes" id="UP000683925">
    <property type="component" value="Unassembled WGS sequence"/>
</dbReference>
<keyword evidence="4" id="KW-0256">Endoplasmic reticulum</keyword>
<evidence type="ECO:0000313" key="9">
    <source>
        <dbReference type="EMBL" id="CAD8158856.1"/>
    </source>
</evidence>
<evidence type="ECO:0000256" key="2">
    <source>
        <dbReference type="ARBA" id="ARBA00022692"/>
    </source>
</evidence>
<feature type="transmembrane region" description="Helical" evidence="7">
    <location>
        <begin position="562"/>
        <end position="583"/>
    </location>
</feature>
<sequence length="590" mass="67737">MIIAILLLTTVFAFPKYKQNLFVTKPDSLKKLAYQLSIASDLQADVDQDQVCTWLKEYTLTTVQDAYYTKLASSFLEECQVDYNIDLPLIDQDDFESIYYNSLLNGQCPQLEYFITAGGAAKPQLKKQDDSYKTAAQVYHLATICNTNSNDTTKIHQAIQEAIFNFQEVYDGVIGILDRDNSAAVTASILYSFFTFNITNLHPKLQDHLQSQIYQQTIINFLFQRTTVLGSIDEQYWITKLFQLNQVNSIIYPIFQDYYLVNKGKAQINIKFVNFKGEKAQPTEVSAFIDNDKEKYAYTPIKSKEFSGYFEVSTVGSFPFELHFPNFVFKHTVKVLQEIEIEEVMFDVVDSKTSKPNFHHSVESGEVYPATLSANERSFLHVIIKTKNHLKSQVAIRLVHPKHPSATTQVFAEYDTKRKIFYGIIDFGDPDHVTPLNAIYQVELLLADSNVVPKRWSFLKIDTKFQAQTTFQNDGYYKLPQEIVHQFSQEQPEVPFFFVMFFVVIIVLAFLFFLRIISNLKLSFDKLPKDNSTIVYLFIALIIGLFVVLTLFWIKLNLIETVSVLGILSVPLVVVGNYALLALRKSEKLD</sequence>
<dbReference type="GO" id="GO:0006487">
    <property type="term" value="P:protein N-linked glycosylation"/>
    <property type="evidence" value="ECO:0007669"/>
    <property type="project" value="TreeGrafter"/>
</dbReference>